<dbReference type="NCBIfam" id="NF002204">
    <property type="entry name" value="PRK01077.1"/>
    <property type="match status" value="1"/>
</dbReference>
<keyword evidence="4 9" id="KW-0436">Ligase</keyword>
<gene>
    <name evidence="9" type="primary">cobB</name>
    <name evidence="13" type="ORF">IQ782_17540</name>
</gene>
<dbReference type="EC" id="6.3.5.9" evidence="9"/>
<feature type="domain" description="CobB/CobQ-like glutamine amidotransferase" evidence="12">
    <location>
        <begin position="247"/>
        <end position="437"/>
    </location>
</feature>
<keyword evidence="3 9" id="KW-0169">Cobalamin biosynthesis</keyword>
<dbReference type="SUPFAM" id="SSF52317">
    <property type="entry name" value="Class I glutamine amidotransferase-like"/>
    <property type="match status" value="1"/>
</dbReference>
<feature type="active site" description="Nucleophile" evidence="9">
    <location>
        <position position="329"/>
    </location>
</feature>
<evidence type="ECO:0000256" key="2">
    <source>
        <dbReference type="ARBA" id="ARBA00006205"/>
    </source>
</evidence>
<dbReference type="InterPro" id="IPR004484">
    <property type="entry name" value="CbiA/CobB_synth"/>
</dbReference>
<comment type="pathway">
    <text evidence="9">Cofactor biosynthesis; adenosylcobalamin biosynthesis; cob(II)yrinate a,c-diamide from precorrin-2 (aerobic route): step 9/10.</text>
</comment>
<dbReference type="PROSITE" id="PS51274">
    <property type="entry name" value="GATASE_COBBQ"/>
    <property type="match status" value="1"/>
</dbReference>
<evidence type="ECO:0000256" key="8">
    <source>
        <dbReference type="ARBA" id="ARBA00022962"/>
    </source>
</evidence>
<keyword evidence="14" id="KW-1185">Reference proteome</keyword>
<dbReference type="InterPro" id="IPR027417">
    <property type="entry name" value="P-loop_NTPase"/>
</dbReference>
<dbReference type="RefSeq" id="WP_194135960.1">
    <property type="nucleotide sequence ID" value="NZ_JADFFK010000013.1"/>
</dbReference>
<evidence type="ECO:0000256" key="4">
    <source>
        <dbReference type="ARBA" id="ARBA00022598"/>
    </source>
</evidence>
<feature type="region of interest" description="Disordered" evidence="10">
    <location>
        <begin position="436"/>
        <end position="457"/>
    </location>
</feature>
<evidence type="ECO:0000256" key="5">
    <source>
        <dbReference type="ARBA" id="ARBA00022741"/>
    </source>
</evidence>
<comment type="function">
    <text evidence="9">Catalyzes the ATP-dependent amidation of the two carboxylate groups at positions a and c of hydrogenobyrinate, using either L-glutamine or ammonia as the nitrogen source.</text>
</comment>
<dbReference type="CDD" id="cd05388">
    <property type="entry name" value="CobB_N"/>
    <property type="match status" value="1"/>
</dbReference>
<keyword evidence="5 9" id="KW-0547">Nucleotide-binding</keyword>
<comment type="similarity">
    <text evidence="9">Belongs to the CobB/CbiA family.</text>
</comment>
<comment type="domain">
    <text evidence="9">Comprises of two domains. The C-terminal domain contains the binding site for glutamine and catalyzes the hydrolysis of this substrate to glutamate and ammonia. The N-terminal domain is anticipated to bind ATP and hydrogenobyrinate and catalyzes the ultimate synthesis of the diamide product. The ammonia produced via the glutaminase domain is probably translocated to the adjacent domain via a molecular tunnel, where it reacts with an activated intermediate.</text>
</comment>
<evidence type="ECO:0000256" key="3">
    <source>
        <dbReference type="ARBA" id="ARBA00022573"/>
    </source>
</evidence>
<keyword evidence="6 9" id="KW-0067">ATP-binding</keyword>
<comment type="miscellaneous">
    <text evidence="9">The a and c carboxylates of hydrogenobyrinate are activated for nucleophilic attack via formation of a phosphorylated intermediate by ATP. CobB catalyzes first the amidation of the c-carboxylate, and then that of the a-carboxylate.</text>
</comment>
<comment type="catalytic activity">
    <reaction evidence="9">
        <text>hydrogenobyrinate + 2 L-glutamine + 2 ATP + 2 H2O = hydrogenobyrinate a,c-diamide + 2 L-glutamate + 2 ADP + 2 phosphate + 2 H(+)</text>
        <dbReference type="Rhea" id="RHEA:12544"/>
        <dbReference type="ChEBI" id="CHEBI:15377"/>
        <dbReference type="ChEBI" id="CHEBI:15378"/>
        <dbReference type="ChEBI" id="CHEBI:29985"/>
        <dbReference type="ChEBI" id="CHEBI:30616"/>
        <dbReference type="ChEBI" id="CHEBI:43474"/>
        <dbReference type="ChEBI" id="CHEBI:58359"/>
        <dbReference type="ChEBI" id="CHEBI:77873"/>
        <dbReference type="ChEBI" id="CHEBI:77874"/>
        <dbReference type="ChEBI" id="CHEBI:456216"/>
        <dbReference type="EC" id="6.3.5.9"/>
    </reaction>
</comment>
<evidence type="ECO:0000313" key="14">
    <source>
        <dbReference type="Proteomes" id="UP000607796"/>
    </source>
</evidence>
<comment type="cofactor">
    <cofactor evidence="1 9">
        <name>Mg(2+)</name>
        <dbReference type="ChEBI" id="CHEBI:18420"/>
    </cofactor>
</comment>
<dbReference type="InterPro" id="IPR011698">
    <property type="entry name" value="GATase_3"/>
</dbReference>
<evidence type="ECO:0000259" key="11">
    <source>
        <dbReference type="Pfam" id="PF01656"/>
    </source>
</evidence>
<protein>
    <recommendedName>
        <fullName evidence="9">Hydrogenobyrinate a,c-diamide synthase</fullName>
        <ecNumber evidence="9">6.3.5.9</ecNumber>
    </recommendedName>
    <alternativeName>
        <fullName evidence="9">Hydrogenobyrinic acid a,c-diamide synthase</fullName>
    </alternativeName>
</protein>
<dbReference type="InterPro" id="IPR029062">
    <property type="entry name" value="Class_I_gatase-like"/>
</dbReference>
<dbReference type="Pfam" id="PF01656">
    <property type="entry name" value="CbiA"/>
    <property type="match status" value="1"/>
</dbReference>
<dbReference type="HAMAP" id="MF_00027">
    <property type="entry name" value="CobB_CbiA"/>
    <property type="match status" value="1"/>
</dbReference>
<dbReference type="SUPFAM" id="SSF52540">
    <property type="entry name" value="P-loop containing nucleoside triphosphate hydrolases"/>
    <property type="match status" value="1"/>
</dbReference>
<evidence type="ECO:0000256" key="1">
    <source>
        <dbReference type="ARBA" id="ARBA00001946"/>
    </source>
</evidence>
<dbReference type="Pfam" id="PF07685">
    <property type="entry name" value="GATase_3"/>
    <property type="match status" value="1"/>
</dbReference>
<dbReference type="NCBIfam" id="TIGR00379">
    <property type="entry name" value="cobB"/>
    <property type="match status" value="1"/>
</dbReference>
<evidence type="ECO:0000256" key="10">
    <source>
        <dbReference type="SAM" id="MobiDB-lite"/>
    </source>
</evidence>
<dbReference type="PANTHER" id="PTHR43873:SF1">
    <property type="entry name" value="COBYRINATE A,C-DIAMIDE SYNTHASE"/>
    <property type="match status" value="1"/>
</dbReference>
<keyword evidence="7 9" id="KW-0460">Magnesium</keyword>
<feature type="site" description="Increases nucleophilicity of active site Cys" evidence="9">
    <location>
        <position position="431"/>
    </location>
</feature>
<evidence type="ECO:0000256" key="6">
    <source>
        <dbReference type="ARBA" id="ARBA00022840"/>
    </source>
</evidence>
<dbReference type="Proteomes" id="UP000607796">
    <property type="component" value="Unassembled WGS sequence"/>
</dbReference>
<evidence type="ECO:0000259" key="12">
    <source>
        <dbReference type="Pfam" id="PF07685"/>
    </source>
</evidence>
<evidence type="ECO:0000313" key="13">
    <source>
        <dbReference type="EMBL" id="MBE9638663.1"/>
    </source>
</evidence>
<dbReference type="Gene3D" id="3.40.50.300">
    <property type="entry name" value="P-loop containing nucleotide triphosphate hydrolases"/>
    <property type="match status" value="1"/>
</dbReference>
<reference evidence="13 14" key="1">
    <citation type="journal article" date="2021" name="Int. J. Syst. Evol. Microbiol.">
        <title>Salipiger mangrovisoli sp. nov., isolated from mangrove soil and the proposal for the reclassification of Paraphaeobacter pallidus as Salipiger pallidus comb. nov.</title>
        <authorList>
            <person name="Du J."/>
            <person name="Liu Y."/>
            <person name="Pei T."/>
            <person name="Deng M.R."/>
            <person name="Zhu H."/>
        </authorList>
    </citation>
    <scope>NUCLEOTIDE SEQUENCE [LARGE SCALE GENOMIC DNA]</scope>
    <source>
        <strain evidence="13 14">6D45A</strain>
    </source>
</reference>
<comment type="similarity">
    <text evidence="2">Belongs to the CobB/CobQ family. CobQ subfamily.</text>
</comment>
<dbReference type="InterPro" id="IPR002586">
    <property type="entry name" value="CobQ/CobB/MinD/ParA_Nub-bd_dom"/>
</dbReference>
<sequence length="457" mass="48395">MAEVPGLLVSAPSSGTGKTTVMLGLLRALAEEGLAVQPFKSGPDYIDPAFHLAACGRPSFNLDGWAMGPELWRAIAAQAAGAEICLAEGSMGLYDGVATRGQQGFGSSAETARAMGWPVVLVLDVGGQAQSAAATALGFRQYMPELPFAGVILNRVASPRHERLTRLGMERAGLPVLGVLPRRGDLTLPERHLGLIQAIEHPDLEAAIAGYAEFLRAHVDLGALRAAAAGKALPQDPPSLPRPPAQRIALARDAAFSFTYPHLVEGWRAAGAEILPFSPLADEAPAPEADLVWLPGGYPELHAGRLAAAETFRAGLRRHAETKPVHGECGGYMALGDALIDKQGARHRMAGLLGLVTSYETRRFHLGYRSATLRAPMAGYAEGTALRGHEFHYSTILEQPDPPLAEVTDADGSPVAETGSRRGRVTGTFFHLIAAEEPAARRDVPGEEVPTHTTTRP</sequence>
<comment type="caution">
    <text evidence="13">The sequence shown here is derived from an EMBL/GenBank/DDBJ whole genome shotgun (WGS) entry which is preliminary data.</text>
</comment>
<evidence type="ECO:0000256" key="7">
    <source>
        <dbReference type="ARBA" id="ARBA00022842"/>
    </source>
</evidence>
<dbReference type="PANTHER" id="PTHR43873">
    <property type="entry name" value="COBYRINATE A,C-DIAMIDE SYNTHASE"/>
    <property type="match status" value="1"/>
</dbReference>
<keyword evidence="8 9" id="KW-0315">Glutamine amidotransferase</keyword>
<dbReference type="Gene3D" id="3.40.50.880">
    <property type="match status" value="1"/>
</dbReference>
<organism evidence="13 14">
    <name type="scientific">Salipiger mangrovisoli</name>
    <dbReference type="NCBI Taxonomy" id="2865933"/>
    <lineage>
        <taxon>Bacteria</taxon>
        <taxon>Pseudomonadati</taxon>
        <taxon>Pseudomonadota</taxon>
        <taxon>Alphaproteobacteria</taxon>
        <taxon>Rhodobacterales</taxon>
        <taxon>Roseobacteraceae</taxon>
        <taxon>Salipiger</taxon>
    </lineage>
</organism>
<proteinExistence type="inferred from homology"/>
<evidence type="ECO:0000256" key="9">
    <source>
        <dbReference type="HAMAP-Rule" id="MF_00027"/>
    </source>
</evidence>
<feature type="domain" description="CobQ/CobB/MinD/ParA nucleotide binding" evidence="11">
    <location>
        <begin position="9"/>
        <end position="193"/>
    </location>
</feature>
<name>A0ABR9X538_9RHOB</name>
<accession>A0ABR9X538</accession>
<dbReference type="EMBL" id="JADFFK010000013">
    <property type="protein sequence ID" value="MBE9638663.1"/>
    <property type="molecule type" value="Genomic_DNA"/>
</dbReference>